<dbReference type="PANTHER" id="PTHR42991:SF1">
    <property type="entry name" value="ALDEHYDE DEHYDROGENASE"/>
    <property type="match status" value="1"/>
</dbReference>
<reference evidence="7" key="1">
    <citation type="journal article" date="2019" name="Int. J. Syst. Evol. Microbiol.">
        <title>The Global Catalogue of Microorganisms (GCM) 10K type strain sequencing project: providing services to taxonomists for standard genome sequencing and annotation.</title>
        <authorList>
            <consortium name="The Broad Institute Genomics Platform"/>
            <consortium name="The Broad Institute Genome Sequencing Center for Infectious Disease"/>
            <person name="Wu L."/>
            <person name="Ma J."/>
        </authorList>
    </citation>
    <scope>NUCLEOTIDE SEQUENCE [LARGE SCALE GENOMIC DNA]</scope>
    <source>
        <strain evidence="7">CGMCC 1.15399</strain>
    </source>
</reference>
<dbReference type="InterPro" id="IPR029510">
    <property type="entry name" value="Ald_DH_CS_GLU"/>
</dbReference>
<keyword evidence="2 4" id="KW-0560">Oxidoreductase</keyword>
<dbReference type="Pfam" id="PF00171">
    <property type="entry name" value="Aldedh"/>
    <property type="match status" value="1"/>
</dbReference>
<gene>
    <name evidence="6" type="ORF">ACFSJ0_33835</name>
</gene>
<evidence type="ECO:0000256" key="1">
    <source>
        <dbReference type="ARBA" id="ARBA00009986"/>
    </source>
</evidence>
<evidence type="ECO:0000256" key="4">
    <source>
        <dbReference type="RuleBase" id="RU003345"/>
    </source>
</evidence>
<dbReference type="Proteomes" id="UP001597097">
    <property type="component" value="Unassembled WGS sequence"/>
</dbReference>
<dbReference type="PROSITE" id="PS00687">
    <property type="entry name" value="ALDEHYDE_DEHYDR_GLU"/>
    <property type="match status" value="1"/>
</dbReference>
<evidence type="ECO:0000259" key="5">
    <source>
        <dbReference type="Pfam" id="PF00171"/>
    </source>
</evidence>
<dbReference type="RefSeq" id="WP_219538206.1">
    <property type="nucleotide sequence ID" value="NZ_JAHKRM010000045.1"/>
</dbReference>
<dbReference type="InterPro" id="IPR051020">
    <property type="entry name" value="ALDH-related_metabolic_enz"/>
</dbReference>
<protein>
    <submittedName>
        <fullName evidence="6">Aldehyde dehydrogenase family protein</fullName>
    </submittedName>
</protein>
<feature type="active site" evidence="3">
    <location>
        <position position="257"/>
    </location>
</feature>
<comment type="caution">
    <text evidence="6">The sequence shown here is derived from an EMBL/GenBank/DDBJ whole genome shotgun (WGS) entry which is preliminary data.</text>
</comment>
<accession>A0ABW4GI86</accession>
<sequence length="503" mass="52418">MSAQVSHSRQVWQPPAGGFWEGVWRDGDQRMSVHDPEDGAYVGTVMDATDAEVRRAVAYVAQGQLRLAWPLWERRAAIEATAVALAASADRFATIIATEGCKTITEARAEVSRAVETLRLTGQAAAALTGRTVPFDNTPRGLGWTGWYTREPVGVVATITPFNDPLNLVAHKLGPALLAGNAVVLKPAPATPLTALALVELFLDNGVPGEYLAAVPGVHAGQALVADPRVDVVSFTGGPRTADRIAQGGPARKLIMELGGNNALIACADADPAAVAAAVVDGAFGVAGQNCLSVQRVFVEADLFPEVLERVVRATAALVVGTKHDPATDVGPLVTEAEAQRVAAWIDEAVAAGATLHTGGARKGSFVTPAVLTDVPGDARIRVDEVFGPAVLLDPFSDLREAIASANAVDTGLQAGVFTHDVDRALAIADALTAGAVLINSSSDFRIDAMPFGGFKRSGIGREGIESVIDQLTEPKIVAINRGLRGSANLNDVTQELEGVIVR</sequence>
<name>A0ABW4GI86_9ACTN</name>
<evidence type="ECO:0000313" key="7">
    <source>
        <dbReference type="Proteomes" id="UP001597097"/>
    </source>
</evidence>
<organism evidence="6 7">
    <name type="scientific">Nonomuraea guangzhouensis</name>
    <dbReference type="NCBI Taxonomy" id="1291555"/>
    <lineage>
        <taxon>Bacteria</taxon>
        <taxon>Bacillati</taxon>
        <taxon>Actinomycetota</taxon>
        <taxon>Actinomycetes</taxon>
        <taxon>Streptosporangiales</taxon>
        <taxon>Streptosporangiaceae</taxon>
        <taxon>Nonomuraea</taxon>
    </lineage>
</organism>
<keyword evidence="7" id="KW-1185">Reference proteome</keyword>
<evidence type="ECO:0000313" key="6">
    <source>
        <dbReference type="EMBL" id="MFD1542074.1"/>
    </source>
</evidence>
<comment type="similarity">
    <text evidence="1 4">Belongs to the aldehyde dehydrogenase family.</text>
</comment>
<evidence type="ECO:0000256" key="2">
    <source>
        <dbReference type="ARBA" id="ARBA00023002"/>
    </source>
</evidence>
<dbReference type="InterPro" id="IPR015590">
    <property type="entry name" value="Aldehyde_DH_dom"/>
</dbReference>
<dbReference type="EMBL" id="JBHUCM010000031">
    <property type="protein sequence ID" value="MFD1542074.1"/>
    <property type="molecule type" value="Genomic_DNA"/>
</dbReference>
<dbReference type="PANTHER" id="PTHR42991">
    <property type="entry name" value="ALDEHYDE DEHYDROGENASE"/>
    <property type="match status" value="1"/>
</dbReference>
<evidence type="ECO:0000256" key="3">
    <source>
        <dbReference type="PROSITE-ProRule" id="PRU10007"/>
    </source>
</evidence>
<proteinExistence type="inferred from homology"/>
<feature type="domain" description="Aldehyde dehydrogenase" evidence="5">
    <location>
        <begin position="24"/>
        <end position="478"/>
    </location>
</feature>